<dbReference type="AlphaFoldDB" id="A0AAV4TNH5"/>
<reference evidence="1 2" key="1">
    <citation type="submission" date="2021-06" db="EMBL/GenBank/DDBJ databases">
        <title>Caerostris darwini draft genome.</title>
        <authorList>
            <person name="Kono N."/>
            <person name="Arakawa K."/>
        </authorList>
    </citation>
    <scope>NUCLEOTIDE SEQUENCE [LARGE SCALE GENOMIC DNA]</scope>
</reference>
<organism evidence="1 2">
    <name type="scientific">Caerostris darwini</name>
    <dbReference type="NCBI Taxonomy" id="1538125"/>
    <lineage>
        <taxon>Eukaryota</taxon>
        <taxon>Metazoa</taxon>
        <taxon>Ecdysozoa</taxon>
        <taxon>Arthropoda</taxon>
        <taxon>Chelicerata</taxon>
        <taxon>Arachnida</taxon>
        <taxon>Araneae</taxon>
        <taxon>Araneomorphae</taxon>
        <taxon>Entelegynae</taxon>
        <taxon>Araneoidea</taxon>
        <taxon>Araneidae</taxon>
        <taxon>Caerostris</taxon>
    </lineage>
</organism>
<name>A0AAV4TNH5_9ARAC</name>
<comment type="caution">
    <text evidence="1">The sequence shown here is derived from an EMBL/GenBank/DDBJ whole genome shotgun (WGS) entry which is preliminary data.</text>
</comment>
<evidence type="ECO:0000313" key="2">
    <source>
        <dbReference type="Proteomes" id="UP001054837"/>
    </source>
</evidence>
<sequence>MESDTGHVVLYRSERMEPPLSSRACAAPATARQVEHPESLRVFSTVPADSEQQTITLFEYGRRWNALFEQYGPVWVLYPDCCEPARH</sequence>
<dbReference type="EMBL" id="BPLQ01010063">
    <property type="protein sequence ID" value="GIY48128.1"/>
    <property type="molecule type" value="Genomic_DNA"/>
</dbReference>
<keyword evidence="2" id="KW-1185">Reference proteome</keyword>
<proteinExistence type="predicted"/>
<dbReference type="Proteomes" id="UP001054837">
    <property type="component" value="Unassembled WGS sequence"/>
</dbReference>
<accession>A0AAV4TNH5</accession>
<gene>
    <name evidence="1" type="ORF">CDAR_483691</name>
</gene>
<protein>
    <submittedName>
        <fullName evidence="1">Uncharacterized protein</fullName>
    </submittedName>
</protein>
<evidence type="ECO:0000313" key="1">
    <source>
        <dbReference type="EMBL" id="GIY48128.1"/>
    </source>
</evidence>